<name>A0A940WJ38_9ACTN</name>
<reference evidence="1" key="1">
    <citation type="submission" date="2021-02" db="EMBL/GenBank/DDBJ databases">
        <title>Draft genome sequence of Microbispora sp. RL4-1S isolated from rice leaves in Thailand.</title>
        <authorList>
            <person name="Muangham S."/>
            <person name="Duangmal K."/>
        </authorList>
    </citation>
    <scope>NUCLEOTIDE SEQUENCE</scope>
    <source>
        <strain evidence="1">RL4-1S</strain>
    </source>
</reference>
<organism evidence="1 2">
    <name type="scientific">Microbispora oryzae</name>
    <dbReference type="NCBI Taxonomy" id="2806554"/>
    <lineage>
        <taxon>Bacteria</taxon>
        <taxon>Bacillati</taxon>
        <taxon>Actinomycetota</taxon>
        <taxon>Actinomycetes</taxon>
        <taxon>Streptosporangiales</taxon>
        <taxon>Streptosporangiaceae</taxon>
        <taxon>Microbispora</taxon>
    </lineage>
</organism>
<proteinExistence type="predicted"/>
<dbReference type="Proteomes" id="UP000674234">
    <property type="component" value="Unassembled WGS sequence"/>
</dbReference>
<accession>A0A940WJ38</accession>
<comment type="caution">
    <text evidence="1">The sequence shown here is derived from an EMBL/GenBank/DDBJ whole genome shotgun (WGS) entry which is preliminary data.</text>
</comment>
<keyword evidence="2" id="KW-1185">Reference proteome</keyword>
<dbReference type="RefSeq" id="WP_210157738.1">
    <property type="nucleotide sequence ID" value="NZ_JAFCNB010000012.1"/>
</dbReference>
<dbReference type="EMBL" id="JAFCNB010000012">
    <property type="protein sequence ID" value="MBP2706456.1"/>
    <property type="molecule type" value="Genomic_DNA"/>
</dbReference>
<gene>
    <name evidence="1" type="ORF">JOL79_21845</name>
</gene>
<protein>
    <submittedName>
        <fullName evidence="1">Uncharacterized protein</fullName>
    </submittedName>
</protein>
<evidence type="ECO:0000313" key="1">
    <source>
        <dbReference type="EMBL" id="MBP2706456.1"/>
    </source>
</evidence>
<evidence type="ECO:0000313" key="2">
    <source>
        <dbReference type="Proteomes" id="UP000674234"/>
    </source>
</evidence>
<sequence>MKYLMLIYGNEDIWNSLPPEALTRLIDEVDGFNDALRESGELPGGARGWFPGRARSGRWVARSW</sequence>
<dbReference type="AlphaFoldDB" id="A0A940WJ38"/>
<dbReference type="Gene3D" id="3.30.70.1060">
    <property type="entry name" value="Dimeric alpha+beta barrel"/>
    <property type="match status" value="1"/>
</dbReference>